<keyword evidence="5" id="KW-0732">Signal</keyword>
<sequence length="775" mass="82790">MTKIILLAGAAALVALTPAYAQIAAVSDVADEAADEDVIVVTAQKRSELITEVPLTVTAYGAAQLERLNVNEFDELSAFVPGLNVQEQSANNPGFVIRGITSDSGSAQAAPRVTIYYNGIDVSRSRGSYFKLFDVERVEVVKGPQATLFGTAATIGAISVLTNKAEFENSGAISASYGNLDAVEVEAMVNVAGERIAGRVAGYYERRDGYVRNIAGEAGTASERLVGIDQRDLNGLDQFGLRGSLRIEAGDGTIDLVATYEEQNNPGTAFVSGTIPASGGDTSPFTFAELGGIADSEDVLGIRELKLERRVFDVNATLSFPLSDAVTLTSVSGYRTFDSLETFDADGSALPFLEFAEDADGRQMSTELRLSYDNDDRIRGFAGVNLFHEDGTQRVPFSTEEGIYLFCAQGFCQDAAALVAAPQFTATATGGTITALPYRSEFTNGGENSAYSLFADVTFAPTDRVELTAGVRWVKEERRSSFSAVQPNAVLLGAPLLPVVDTGGQTFVADDSFSAWLPRFNARFEIIDNVNIYATVSKGRRAPVLNLGARVGENGPVADLERISREQVWNYEAGIKGARGPFSGSLGVFYQDYSNFQTSFNTGAQIIAVDAGQASNFGVEVEGSLRMTDWLRAYATYAYIDAKIDEPADNAFPGVDFVGSRFRLQPKHSASLGLDFDFDLGGGTALTFTPTATYRSQVFFEIPNNPAIGEDGYTLVNLRGGVSFADGRYAVHGFATNLFDKAFIIDGGNTGGAFGLPTFIPGEPALYGVEISARF</sequence>
<feature type="domain" description="TonB-dependent receptor-like beta-barrel" evidence="6">
    <location>
        <begin position="293"/>
        <end position="725"/>
    </location>
</feature>
<gene>
    <name evidence="8" type="ORF">KCG44_05590</name>
</gene>
<dbReference type="Pfam" id="PF07715">
    <property type="entry name" value="Plug"/>
    <property type="match status" value="1"/>
</dbReference>
<comment type="similarity">
    <text evidence="3 4">Belongs to the TonB-dependent receptor family.</text>
</comment>
<name>A0ABS6SD22_9SPHN</name>
<evidence type="ECO:0000256" key="1">
    <source>
        <dbReference type="ARBA" id="ARBA00023065"/>
    </source>
</evidence>
<keyword evidence="3" id="KW-0812">Transmembrane</keyword>
<dbReference type="Pfam" id="PF00593">
    <property type="entry name" value="TonB_dep_Rec_b-barrel"/>
    <property type="match status" value="1"/>
</dbReference>
<keyword evidence="3" id="KW-1134">Transmembrane beta strand</keyword>
<dbReference type="PANTHER" id="PTHR32552">
    <property type="entry name" value="FERRICHROME IRON RECEPTOR-RELATED"/>
    <property type="match status" value="1"/>
</dbReference>
<organism evidence="8 9">
    <name type="scientific">Pacificimonas pallii</name>
    <dbReference type="NCBI Taxonomy" id="2827236"/>
    <lineage>
        <taxon>Bacteria</taxon>
        <taxon>Pseudomonadati</taxon>
        <taxon>Pseudomonadota</taxon>
        <taxon>Alphaproteobacteria</taxon>
        <taxon>Sphingomonadales</taxon>
        <taxon>Sphingosinicellaceae</taxon>
        <taxon>Pacificimonas</taxon>
    </lineage>
</organism>
<dbReference type="EMBL" id="JAGSPA010000002">
    <property type="protein sequence ID" value="MBV7256255.1"/>
    <property type="molecule type" value="Genomic_DNA"/>
</dbReference>
<proteinExistence type="inferred from homology"/>
<keyword evidence="3" id="KW-0998">Cell outer membrane</keyword>
<keyword evidence="3" id="KW-0813">Transport</keyword>
<dbReference type="PROSITE" id="PS52016">
    <property type="entry name" value="TONB_DEPENDENT_REC_3"/>
    <property type="match status" value="1"/>
</dbReference>
<feature type="signal peptide" evidence="5">
    <location>
        <begin position="1"/>
        <end position="21"/>
    </location>
</feature>
<dbReference type="InterPro" id="IPR039426">
    <property type="entry name" value="TonB-dep_rcpt-like"/>
</dbReference>
<evidence type="ECO:0000313" key="8">
    <source>
        <dbReference type="EMBL" id="MBV7256255.1"/>
    </source>
</evidence>
<accession>A0ABS6SD22</accession>
<evidence type="ECO:0000313" key="9">
    <source>
        <dbReference type="Proteomes" id="UP000722336"/>
    </source>
</evidence>
<keyword evidence="8" id="KW-0675">Receptor</keyword>
<evidence type="ECO:0000259" key="7">
    <source>
        <dbReference type="Pfam" id="PF07715"/>
    </source>
</evidence>
<evidence type="ECO:0000256" key="5">
    <source>
        <dbReference type="SAM" id="SignalP"/>
    </source>
</evidence>
<evidence type="ECO:0000256" key="3">
    <source>
        <dbReference type="PROSITE-ProRule" id="PRU01360"/>
    </source>
</evidence>
<comment type="caution">
    <text evidence="8">The sequence shown here is derived from an EMBL/GenBank/DDBJ whole genome shotgun (WGS) entry which is preliminary data.</text>
</comment>
<protein>
    <submittedName>
        <fullName evidence="8">TonB-dependent receptor</fullName>
    </submittedName>
</protein>
<dbReference type="Proteomes" id="UP000722336">
    <property type="component" value="Unassembled WGS sequence"/>
</dbReference>
<comment type="subcellular location">
    <subcellularLocation>
        <location evidence="3">Cell outer membrane</location>
        <topology evidence="3">Multi-pass membrane protein</topology>
    </subcellularLocation>
</comment>
<keyword evidence="2 4" id="KW-0798">TonB box</keyword>
<reference evidence="8 9" key="1">
    <citation type="submission" date="2021-04" db="EMBL/GenBank/DDBJ databases">
        <authorList>
            <person name="Pira H."/>
            <person name="Risdian C."/>
            <person name="Wink J."/>
        </authorList>
    </citation>
    <scope>NUCLEOTIDE SEQUENCE [LARGE SCALE GENOMIC DNA]</scope>
    <source>
        <strain evidence="8 9">WHA3</strain>
    </source>
</reference>
<dbReference type="PANTHER" id="PTHR32552:SF81">
    <property type="entry name" value="TONB-DEPENDENT OUTER MEMBRANE RECEPTOR"/>
    <property type="match status" value="1"/>
</dbReference>
<keyword evidence="3 4" id="KW-0472">Membrane</keyword>
<keyword evidence="9" id="KW-1185">Reference proteome</keyword>
<evidence type="ECO:0000256" key="4">
    <source>
        <dbReference type="RuleBase" id="RU003357"/>
    </source>
</evidence>
<keyword evidence="1" id="KW-0406">Ion transport</keyword>
<dbReference type="InterPro" id="IPR012910">
    <property type="entry name" value="Plug_dom"/>
</dbReference>
<feature type="domain" description="TonB-dependent receptor plug" evidence="7">
    <location>
        <begin position="52"/>
        <end position="156"/>
    </location>
</feature>
<dbReference type="InterPro" id="IPR000531">
    <property type="entry name" value="Beta-barrel_TonB"/>
</dbReference>
<feature type="chain" id="PRO_5047369628" evidence="5">
    <location>
        <begin position="22"/>
        <end position="775"/>
    </location>
</feature>
<dbReference type="RefSeq" id="WP_218444829.1">
    <property type="nucleotide sequence ID" value="NZ_JAGSPA010000002.1"/>
</dbReference>
<evidence type="ECO:0000259" key="6">
    <source>
        <dbReference type="Pfam" id="PF00593"/>
    </source>
</evidence>
<evidence type="ECO:0000256" key="2">
    <source>
        <dbReference type="ARBA" id="ARBA00023077"/>
    </source>
</evidence>